<feature type="compositionally biased region" description="Basic and acidic residues" evidence="6">
    <location>
        <begin position="210"/>
        <end position="223"/>
    </location>
</feature>
<comment type="similarity">
    <text evidence="1">Belongs to the glycosyl hydrolase 13 family.</text>
</comment>
<dbReference type="Pfam" id="PF16657">
    <property type="entry name" value="Malt_amylase_C"/>
    <property type="match status" value="1"/>
</dbReference>
<organism evidence="8 9">
    <name type="scientific">Paenibacillus sambharensis</name>
    <dbReference type="NCBI Taxonomy" id="1803190"/>
    <lineage>
        <taxon>Bacteria</taxon>
        <taxon>Bacillati</taxon>
        <taxon>Bacillota</taxon>
        <taxon>Bacilli</taxon>
        <taxon>Bacillales</taxon>
        <taxon>Paenibacillaceae</taxon>
        <taxon>Paenibacillus</taxon>
    </lineage>
</organism>
<dbReference type="PANTHER" id="PTHR10357:SF184">
    <property type="entry name" value="OLIGO-1,6-GLUCOSIDASE 1"/>
    <property type="match status" value="1"/>
</dbReference>
<dbReference type="FunFam" id="3.90.400.10:FF:000002">
    <property type="entry name" value="Sucrose isomerase"/>
    <property type="match status" value="1"/>
</dbReference>
<dbReference type="AlphaFoldDB" id="A0A2W1LEA5"/>
<dbReference type="CDD" id="cd11333">
    <property type="entry name" value="AmyAc_SI_OligoGlu_DGase"/>
    <property type="match status" value="1"/>
</dbReference>
<dbReference type="Gene3D" id="3.20.20.80">
    <property type="entry name" value="Glycosidases"/>
    <property type="match status" value="1"/>
</dbReference>
<dbReference type="GO" id="GO:0009313">
    <property type="term" value="P:oligosaccharide catabolic process"/>
    <property type="evidence" value="ECO:0007669"/>
    <property type="project" value="TreeGrafter"/>
</dbReference>
<dbReference type="SMART" id="SM00642">
    <property type="entry name" value="Aamy"/>
    <property type="match status" value="1"/>
</dbReference>
<evidence type="ECO:0000259" key="7">
    <source>
        <dbReference type="SMART" id="SM00642"/>
    </source>
</evidence>
<dbReference type="RefSeq" id="WP_111145572.1">
    <property type="nucleotide sequence ID" value="NZ_QKRB01000034.1"/>
</dbReference>
<dbReference type="Gene3D" id="2.60.40.1180">
    <property type="entry name" value="Golgi alpha-mannosidase II"/>
    <property type="match status" value="1"/>
</dbReference>
<accession>A0A2W1LEA5</accession>
<comment type="caution">
    <text evidence="8">The sequence shown here is derived from an EMBL/GenBank/DDBJ whole genome shotgun (WGS) entry which is preliminary data.</text>
</comment>
<sequence>MEERQWWKESVVYEIYPRSFKDSNGDGVGDLGGILEKLDYLEELGVETLWITPVYSSPNADYGYDIRDHYRIAGEYGSMADFELLLDEIHKRGMKLLMDLVVNHTSDEHPWFIEARSSADNPYRDYYIWRPGKEDGSPPNNWLSYLGESVWTYDPHTREYYFHLYSRRQPDLNWDNPKVRREMRNIIRFWLDKGIDGFRIDAVNVISKESDLPDAERSPEEKLQANGEPHYKNGPNIHTYLKELHEVFSQYPIVTAGETSSVTIDDVKRYTSPEQKELDMVLMIEASKIADPEHDMWEEKQWTLTELKSIVKNWQQELHGQGWIGLYLSNHDHPRLVSYLGHEGEYREASAKLLATLLLTLRGTPFIYQGEELGMTNADHLQGIEDFKEQQALAYFRTMVLDKGHDEDQIMQRIRRKSRDNARTPLQWENSREAGFTDGIPWMPVNPNYKEIHAAGQLQDNRSVLNYYKRMIALRRANRALVYGCYTPLLEEHEQLLIYKREYEDEQWLIIMNFSEVEVELELSPELIAYWKNGDRELLIHNYEEERMMTDETIQGGCQLKPYEAMVWR</sequence>
<dbReference type="Pfam" id="PF00128">
    <property type="entry name" value="Alpha-amylase"/>
    <property type="match status" value="1"/>
</dbReference>
<name>A0A2W1LEA5_9BACL</name>
<dbReference type="OrthoDB" id="9805159at2"/>
<dbReference type="EC" id="3.2.1.10" evidence="5"/>
<feature type="region of interest" description="Disordered" evidence="6">
    <location>
        <begin position="210"/>
        <end position="232"/>
    </location>
</feature>
<dbReference type="FunFam" id="2.60.40.1180:FF:000007">
    <property type="entry name" value="Sucrose isomerase"/>
    <property type="match status" value="1"/>
</dbReference>
<feature type="domain" description="Glycosyl hydrolase family 13 catalytic" evidence="7">
    <location>
        <begin position="14"/>
        <end position="423"/>
    </location>
</feature>
<dbReference type="GO" id="GO:0004574">
    <property type="term" value="F:oligo-1,6-glucosidase activity"/>
    <property type="evidence" value="ECO:0007669"/>
    <property type="project" value="UniProtKB-EC"/>
</dbReference>
<dbReference type="InterPro" id="IPR032091">
    <property type="entry name" value="Malt_amylase-like_C"/>
</dbReference>
<dbReference type="SUPFAM" id="SSF51445">
    <property type="entry name" value="(Trans)glycosidases"/>
    <property type="match status" value="1"/>
</dbReference>
<evidence type="ECO:0000256" key="5">
    <source>
        <dbReference type="ARBA" id="ARBA00038939"/>
    </source>
</evidence>
<gene>
    <name evidence="8" type="ORF">DNH61_04955</name>
</gene>
<dbReference type="InterPro" id="IPR017853">
    <property type="entry name" value="GH"/>
</dbReference>
<dbReference type="FunFam" id="3.20.20.80:FF:000064">
    <property type="entry name" value="Oligo-1,6-glucosidase"/>
    <property type="match status" value="1"/>
</dbReference>
<proteinExistence type="inferred from homology"/>
<dbReference type="InterPro" id="IPR045857">
    <property type="entry name" value="O16G_dom_2"/>
</dbReference>
<keyword evidence="2 8" id="KW-0378">Hydrolase</keyword>
<dbReference type="GO" id="GO:0004556">
    <property type="term" value="F:alpha-amylase activity"/>
    <property type="evidence" value="ECO:0007669"/>
    <property type="project" value="TreeGrafter"/>
</dbReference>
<dbReference type="Gene3D" id="3.90.400.10">
    <property type="entry name" value="Oligo-1,6-glucosidase, Domain 2"/>
    <property type="match status" value="1"/>
</dbReference>
<dbReference type="Proteomes" id="UP000249522">
    <property type="component" value="Unassembled WGS sequence"/>
</dbReference>
<dbReference type="EMBL" id="QKRB01000034">
    <property type="protein sequence ID" value="PZD96999.1"/>
    <property type="molecule type" value="Genomic_DNA"/>
</dbReference>
<evidence type="ECO:0000313" key="9">
    <source>
        <dbReference type="Proteomes" id="UP000249522"/>
    </source>
</evidence>
<keyword evidence="3" id="KW-0326">Glycosidase</keyword>
<evidence type="ECO:0000256" key="6">
    <source>
        <dbReference type="SAM" id="MobiDB-lite"/>
    </source>
</evidence>
<evidence type="ECO:0000256" key="1">
    <source>
        <dbReference type="ARBA" id="ARBA00008061"/>
    </source>
</evidence>
<evidence type="ECO:0000256" key="3">
    <source>
        <dbReference type="ARBA" id="ARBA00023295"/>
    </source>
</evidence>
<reference evidence="8 9" key="1">
    <citation type="submission" date="2018-06" db="EMBL/GenBank/DDBJ databases">
        <title>Paenibacillus imtechensis sp. nov.</title>
        <authorList>
            <person name="Pinnaka A.K."/>
            <person name="Singh H."/>
            <person name="Kaur M."/>
        </authorList>
    </citation>
    <scope>NUCLEOTIDE SEQUENCE [LARGE SCALE GENOMIC DNA]</scope>
    <source>
        <strain evidence="8 9">SMB1</strain>
    </source>
</reference>
<dbReference type="InterPro" id="IPR013780">
    <property type="entry name" value="Glyco_hydro_b"/>
</dbReference>
<keyword evidence="9" id="KW-1185">Reference proteome</keyword>
<dbReference type="SUPFAM" id="SSF51011">
    <property type="entry name" value="Glycosyl hydrolase domain"/>
    <property type="match status" value="1"/>
</dbReference>
<dbReference type="InterPro" id="IPR006047">
    <property type="entry name" value="GH13_cat_dom"/>
</dbReference>
<evidence type="ECO:0000256" key="2">
    <source>
        <dbReference type="ARBA" id="ARBA00022801"/>
    </source>
</evidence>
<dbReference type="PANTHER" id="PTHR10357">
    <property type="entry name" value="ALPHA-AMYLASE FAMILY MEMBER"/>
    <property type="match status" value="1"/>
</dbReference>
<evidence type="ECO:0000256" key="4">
    <source>
        <dbReference type="ARBA" id="ARBA00036217"/>
    </source>
</evidence>
<protein>
    <recommendedName>
        <fullName evidence="5">oligo-1,6-glucosidase</fullName>
        <ecNumber evidence="5">3.2.1.10</ecNumber>
    </recommendedName>
</protein>
<evidence type="ECO:0000313" key="8">
    <source>
        <dbReference type="EMBL" id="PZD96999.1"/>
    </source>
</evidence>
<dbReference type="NCBIfam" id="NF008183">
    <property type="entry name" value="PRK10933.1"/>
    <property type="match status" value="1"/>
</dbReference>
<comment type="catalytic activity">
    <reaction evidence="4">
        <text>Hydrolysis of (1-&gt;6)-alpha-D-glucosidic linkages in some oligosaccharides produced from starch and glycogen by alpha-amylase, and in isomaltose.</text>
        <dbReference type="EC" id="3.2.1.10"/>
    </reaction>
</comment>